<dbReference type="InterPro" id="IPR027417">
    <property type="entry name" value="P-loop_NTPase"/>
</dbReference>
<evidence type="ECO:0000256" key="5">
    <source>
        <dbReference type="PROSITE-ProRule" id="PRU00339"/>
    </source>
</evidence>
<dbReference type="RefSeq" id="WP_331216430.1">
    <property type="nucleotide sequence ID" value="NZ_JAZGQK010000020.1"/>
</dbReference>
<dbReference type="Gene3D" id="1.10.10.10">
    <property type="entry name" value="Winged helix-like DNA-binding domain superfamily/Winged helix DNA-binding domain"/>
    <property type="match status" value="1"/>
</dbReference>
<dbReference type="InterPro" id="IPR019734">
    <property type="entry name" value="TPR_rpt"/>
</dbReference>
<evidence type="ECO:0000256" key="2">
    <source>
        <dbReference type="ARBA" id="ARBA00023015"/>
    </source>
</evidence>
<protein>
    <submittedName>
        <fullName evidence="8">BTAD domain-containing putative transcriptional regulator</fullName>
    </submittedName>
</protein>
<dbReference type="InterPro" id="IPR011990">
    <property type="entry name" value="TPR-like_helical_dom_sf"/>
</dbReference>
<keyword evidence="9" id="KW-1185">Reference proteome</keyword>
<dbReference type="PROSITE" id="PS51755">
    <property type="entry name" value="OMPR_PHOB"/>
    <property type="match status" value="1"/>
</dbReference>
<evidence type="ECO:0000256" key="4">
    <source>
        <dbReference type="ARBA" id="ARBA00023163"/>
    </source>
</evidence>
<evidence type="ECO:0000256" key="6">
    <source>
        <dbReference type="PROSITE-ProRule" id="PRU01091"/>
    </source>
</evidence>
<dbReference type="PANTHER" id="PTHR35807">
    <property type="entry name" value="TRANSCRIPTIONAL REGULATOR REDD-RELATED"/>
    <property type="match status" value="1"/>
</dbReference>
<dbReference type="PRINTS" id="PR00364">
    <property type="entry name" value="DISEASERSIST"/>
</dbReference>
<evidence type="ECO:0000256" key="1">
    <source>
        <dbReference type="ARBA" id="ARBA00005820"/>
    </source>
</evidence>
<gene>
    <name evidence="8" type="ORF">V1633_22810</name>
</gene>
<dbReference type="SUPFAM" id="SSF48452">
    <property type="entry name" value="TPR-like"/>
    <property type="match status" value="2"/>
</dbReference>
<sequence>MELLAGGRVLALGPPKQRAVLAALAVDAGRPVPVGTLVDRVWDEAPPAEARNALYAHIMRIRRTLAEAARLDNRPFGLVRRAGGYLLDVDRNLIDLHRFRGFIEQARAPGIGDRERAAFLRRALDRWQGLPLAGLSGSWAARIRDGCHQQRLDASVAWAQAELRLGNHEEVITHTYEALAEYPLSEPLALALIRALHATGRTAEALECYARIRQQLADELGIDPGADLRLLHERILREEPAGSVPPRPTGTSPGPRVSDVVAIPAQLPREVPGFVGRTEQLARLDSLLTATVTAGGTPAALVCALSGTAGVGKTALAVHWAHRVAGRFPDGQLYVDLRGFSPSERVISPAEAVRGFLDTLGVPPGRIPPTLDAQGALYRSLLAGRRMLVVLDNARDAEQVRPLLPGTPTAVVVVTSRDLLTPLVAVDGAHPLVLDVLSVGESRKLLGHRLGTDRIAAEPEAVEQIIGACVRLPLALAVAAAHAQQTSFPLAAHAAELDEAGQRLNALDGGDAASQVRAVFSWSYTSLTPSAAWLFRLLSLHPGPDISVPAVASLSGRSLARCRQLLTELVRANLLAEHVPGRYTFHDLLRTYATELAHSHRAGDDHPAAGNRMFDHYVHTANAADRLLSPYRDPIRLPLAPLPPGSRPEPLADHHAAMAWLTSEHRVLIAVLRQASEVGLDTHAWQLAWALTTFLYRQGHWHDQHAAWRVALSAARRLGDPAAQGDAHRILGRCDARLGRHGDAHIHLRRALHLYGQVDDVAGRADTHADLAYLRDRQGHLEDALDHAQRALALHQAAGDDRGQAYALNGLGWHHALLGDHTQARVYCERALALLQRLGDRSGEAATWDSLGYAHHHLGDYAEAAGCYRRALTLRRDLGARYVEATTLGKLGDTQQAAGDHAAARVSWRQSLVILQELGHPDADDMRAKLGQPQRRTGP</sequence>
<evidence type="ECO:0000259" key="7">
    <source>
        <dbReference type="PROSITE" id="PS51755"/>
    </source>
</evidence>
<feature type="repeat" description="TPR" evidence="5">
    <location>
        <begin position="845"/>
        <end position="878"/>
    </location>
</feature>
<proteinExistence type="inferred from homology"/>
<dbReference type="EMBL" id="JAZGQK010000020">
    <property type="protein sequence ID" value="MEE6261317.1"/>
    <property type="molecule type" value="Genomic_DNA"/>
</dbReference>
<evidence type="ECO:0000313" key="9">
    <source>
        <dbReference type="Proteomes" id="UP001332243"/>
    </source>
</evidence>
<organism evidence="8 9">
    <name type="scientific">Plantactinospora sonchi</name>
    <dbReference type="NCBI Taxonomy" id="1544735"/>
    <lineage>
        <taxon>Bacteria</taxon>
        <taxon>Bacillati</taxon>
        <taxon>Actinomycetota</taxon>
        <taxon>Actinomycetes</taxon>
        <taxon>Micromonosporales</taxon>
        <taxon>Micromonosporaceae</taxon>
        <taxon>Plantactinospora</taxon>
    </lineage>
</organism>
<dbReference type="PROSITE" id="PS50005">
    <property type="entry name" value="TPR"/>
    <property type="match status" value="1"/>
</dbReference>
<dbReference type="InterPro" id="IPR001867">
    <property type="entry name" value="OmpR/PhoB-type_DNA-bd"/>
</dbReference>
<evidence type="ECO:0000313" key="8">
    <source>
        <dbReference type="EMBL" id="MEE6261317.1"/>
    </source>
</evidence>
<dbReference type="InterPro" id="IPR016032">
    <property type="entry name" value="Sig_transdc_resp-reg_C-effctor"/>
</dbReference>
<dbReference type="PANTHER" id="PTHR35807:SF1">
    <property type="entry name" value="TRANSCRIPTIONAL REGULATOR REDD"/>
    <property type="match status" value="1"/>
</dbReference>
<comment type="similarity">
    <text evidence="1">Belongs to the AfsR/DnrI/RedD regulatory family.</text>
</comment>
<keyword evidence="4" id="KW-0804">Transcription</keyword>
<dbReference type="InterPro" id="IPR036388">
    <property type="entry name" value="WH-like_DNA-bd_sf"/>
</dbReference>
<dbReference type="SMART" id="SM01043">
    <property type="entry name" value="BTAD"/>
    <property type="match status" value="1"/>
</dbReference>
<dbReference type="Gene3D" id="3.40.50.300">
    <property type="entry name" value="P-loop containing nucleotide triphosphate hydrolases"/>
    <property type="match status" value="1"/>
</dbReference>
<dbReference type="InterPro" id="IPR051677">
    <property type="entry name" value="AfsR-DnrI-RedD_regulator"/>
</dbReference>
<dbReference type="Pfam" id="PF13424">
    <property type="entry name" value="TPR_12"/>
    <property type="match status" value="1"/>
</dbReference>
<dbReference type="SUPFAM" id="SSF52540">
    <property type="entry name" value="P-loop containing nucleoside triphosphate hydrolases"/>
    <property type="match status" value="1"/>
</dbReference>
<dbReference type="Gene3D" id="1.25.40.10">
    <property type="entry name" value="Tetratricopeptide repeat domain"/>
    <property type="match status" value="2"/>
</dbReference>
<evidence type="ECO:0000256" key="3">
    <source>
        <dbReference type="ARBA" id="ARBA00023125"/>
    </source>
</evidence>
<accession>A0ABU7RXT4</accession>
<feature type="domain" description="OmpR/PhoB-type" evidence="7">
    <location>
        <begin position="1"/>
        <end position="89"/>
    </location>
</feature>
<keyword evidence="5" id="KW-0802">TPR repeat</keyword>
<dbReference type="Pfam" id="PF00486">
    <property type="entry name" value="Trans_reg_C"/>
    <property type="match status" value="1"/>
</dbReference>
<dbReference type="Pfam" id="PF03704">
    <property type="entry name" value="BTAD"/>
    <property type="match status" value="1"/>
</dbReference>
<keyword evidence="2" id="KW-0805">Transcription regulation</keyword>
<dbReference type="SMART" id="SM00028">
    <property type="entry name" value="TPR"/>
    <property type="match status" value="6"/>
</dbReference>
<comment type="caution">
    <text evidence="8">The sequence shown here is derived from an EMBL/GenBank/DDBJ whole genome shotgun (WGS) entry which is preliminary data.</text>
</comment>
<feature type="DNA-binding region" description="OmpR/PhoB-type" evidence="6">
    <location>
        <begin position="1"/>
        <end position="89"/>
    </location>
</feature>
<reference evidence="8 9" key="1">
    <citation type="submission" date="2024-01" db="EMBL/GenBank/DDBJ databases">
        <title>Genome insights into Plantactinospora sonchi sp. nov.</title>
        <authorList>
            <person name="Wang L."/>
        </authorList>
    </citation>
    <scope>NUCLEOTIDE SEQUENCE [LARGE SCALE GENOMIC DNA]</scope>
    <source>
        <strain evidence="8 9">NEAU-QY2</strain>
    </source>
</reference>
<name>A0ABU7RXT4_9ACTN</name>
<dbReference type="CDD" id="cd15831">
    <property type="entry name" value="BTAD"/>
    <property type="match status" value="1"/>
</dbReference>
<dbReference type="SMART" id="SM00862">
    <property type="entry name" value="Trans_reg_C"/>
    <property type="match status" value="1"/>
</dbReference>
<dbReference type="InterPro" id="IPR005158">
    <property type="entry name" value="BTAD"/>
</dbReference>
<dbReference type="Proteomes" id="UP001332243">
    <property type="component" value="Unassembled WGS sequence"/>
</dbReference>
<keyword evidence="3 6" id="KW-0238">DNA-binding</keyword>
<dbReference type="SUPFAM" id="SSF46894">
    <property type="entry name" value="C-terminal effector domain of the bipartite response regulators"/>
    <property type="match status" value="1"/>
</dbReference>